<protein>
    <submittedName>
        <fullName evidence="1">Uncharacterized protein</fullName>
    </submittedName>
</protein>
<dbReference type="EMBL" id="GBXM01000032">
    <property type="protein sequence ID" value="JAI08546.1"/>
    <property type="molecule type" value="Transcribed_RNA"/>
</dbReference>
<reference evidence="1" key="1">
    <citation type="submission" date="2014-11" db="EMBL/GenBank/DDBJ databases">
        <authorList>
            <person name="Amaro Gonzalez C."/>
        </authorList>
    </citation>
    <scope>NUCLEOTIDE SEQUENCE</scope>
</reference>
<evidence type="ECO:0000313" key="1">
    <source>
        <dbReference type="EMBL" id="JAI08546.1"/>
    </source>
</evidence>
<accession>A0A0E9Y2N3</accession>
<reference evidence="1" key="2">
    <citation type="journal article" date="2015" name="Fish Shellfish Immunol.">
        <title>Early steps in the European eel (Anguilla anguilla)-Vibrio vulnificus interaction in the gills: Role of the RtxA13 toxin.</title>
        <authorList>
            <person name="Callol A."/>
            <person name="Pajuelo D."/>
            <person name="Ebbesson L."/>
            <person name="Teles M."/>
            <person name="MacKenzie S."/>
            <person name="Amaro C."/>
        </authorList>
    </citation>
    <scope>NUCLEOTIDE SEQUENCE</scope>
</reference>
<proteinExistence type="predicted"/>
<organism evidence="1">
    <name type="scientific">Anguilla anguilla</name>
    <name type="common">European freshwater eel</name>
    <name type="synonym">Muraena anguilla</name>
    <dbReference type="NCBI Taxonomy" id="7936"/>
    <lineage>
        <taxon>Eukaryota</taxon>
        <taxon>Metazoa</taxon>
        <taxon>Chordata</taxon>
        <taxon>Craniata</taxon>
        <taxon>Vertebrata</taxon>
        <taxon>Euteleostomi</taxon>
        <taxon>Actinopterygii</taxon>
        <taxon>Neopterygii</taxon>
        <taxon>Teleostei</taxon>
        <taxon>Anguilliformes</taxon>
        <taxon>Anguillidae</taxon>
        <taxon>Anguilla</taxon>
    </lineage>
</organism>
<sequence length="19" mass="2260">MEFGLRKPSELAPFHSERK</sequence>
<name>A0A0E9Y2N3_ANGAN</name>
<dbReference type="AlphaFoldDB" id="A0A0E9Y2N3"/>